<dbReference type="Gene3D" id="1.10.443.10">
    <property type="entry name" value="Intergrase catalytic core"/>
    <property type="match status" value="1"/>
</dbReference>
<dbReference type="PANTHER" id="PTHR30349">
    <property type="entry name" value="PHAGE INTEGRASE-RELATED"/>
    <property type="match status" value="1"/>
</dbReference>
<dbReference type="InterPro" id="IPR044068">
    <property type="entry name" value="CB"/>
</dbReference>
<dbReference type="Pfam" id="PF13102">
    <property type="entry name" value="Phage_int_SAM_5"/>
    <property type="match status" value="1"/>
</dbReference>
<comment type="caution">
    <text evidence="6">The sequence shown here is derived from an EMBL/GenBank/DDBJ whole genome shotgun (WGS) entry which is preliminary data.</text>
</comment>
<evidence type="ECO:0000313" key="6">
    <source>
        <dbReference type="EMBL" id="KAA6336931.1"/>
    </source>
</evidence>
<proteinExistence type="inferred from homology"/>
<evidence type="ECO:0000256" key="3">
    <source>
        <dbReference type="ARBA" id="ARBA00023172"/>
    </source>
</evidence>
<dbReference type="InterPro" id="IPR011010">
    <property type="entry name" value="DNA_brk_join_enz"/>
</dbReference>
<accession>A0A5J4RVH4</accession>
<dbReference type="InterPro" id="IPR010998">
    <property type="entry name" value="Integrase_recombinase_N"/>
</dbReference>
<evidence type="ECO:0000256" key="2">
    <source>
        <dbReference type="ARBA" id="ARBA00023125"/>
    </source>
</evidence>
<comment type="similarity">
    <text evidence="1">Belongs to the 'phage' integrase family.</text>
</comment>
<gene>
    <name evidence="6" type="ORF">EZS27_014940</name>
</gene>
<dbReference type="GO" id="GO:0003677">
    <property type="term" value="F:DNA binding"/>
    <property type="evidence" value="ECO:0007669"/>
    <property type="project" value="UniProtKB-KW"/>
</dbReference>
<dbReference type="PANTHER" id="PTHR30349:SF64">
    <property type="entry name" value="PROPHAGE INTEGRASE INTD-RELATED"/>
    <property type="match status" value="1"/>
</dbReference>
<keyword evidence="3" id="KW-0233">DNA recombination</keyword>
<dbReference type="EMBL" id="SNRY01000746">
    <property type="protein sequence ID" value="KAA6336931.1"/>
    <property type="molecule type" value="Genomic_DNA"/>
</dbReference>
<dbReference type="SUPFAM" id="SSF56349">
    <property type="entry name" value="DNA breaking-rejoining enzymes"/>
    <property type="match status" value="1"/>
</dbReference>
<dbReference type="AlphaFoldDB" id="A0A5J4RVH4"/>
<dbReference type="GO" id="GO:0015074">
    <property type="term" value="P:DNA integration"/>
    <property type="evidence" value="ECO:0007669"/>
    <property type="project" value="InterPro"/>
</dbReference>
<dbReference type="InterPro" id="IPR050090">
    <property type="entry name" value="Tyrosine_recombinase_XerCD"/>
</dbReference>
<organism evidence="6">
    <name type="scientific">termite gut metagenome</name>
    <dbReference type="NCBI Taxonomy" id="433724"/>
    <lineage>
        <taxon>unclassified sequences</taxon>
        <taxon>metagenomes</taxon>
        <taxon>organismal metagenomes</taxon>
    </lineage>
</organism>
<dbReference type="CDD" id="cd01185">
    <property type="entry name" value="INTN1_C_like"/>
    <property type="match status" value="1"/>
</dbReference>
<sequence>MGGITIGKTMCQFSLKLDADAALWDSKAGKMTGKSRFALDVNRQIDRTNVLIHTRYREIESNQNRVTALELKNAIQGIASMQDTPLSYLDEHNKSFFERVGTDRCTSTYNKYLYVYKRLQSFLRHKYNLTDISFKALNYSFIEQFVFYLQVENEFKTNTISDTLVTLRRIVKKAINKGVINKDPFLGYELEREGAKHKNLTKEELDKILSVELSKPAHQISRDMFVLACFTGLAYVDIKNLTPEKIVTMENGSKWIQAQRKKTGTPFNVRLMDIPLTIIERYKDSQASGQLLPVPSKGVVNNALRYIHRKCELKQGLSFHMGRHTFASLITLSEGVPIETVSRMLGHKNIKTTQIYAEVSHDKILQDIKILSGRIVGKYTWVD</sequence>
<dbReference type="PROSITE" id="PS51900">
    <property type="entry name" value="CB"/>
    <property type="match status" value="1"/>
</dbReference>
<name>A0A5J4RVH4_9ZZZZ</name>
<evidence type="ECO:0000256" key="1">
    <source>
        <dbReference type="ARBA" id="ARBA00008857"/>
    </source>
</evidence>
<dbReference type="PROSITE" id="PS51898">
    <property type="entry name" value="TYR_RECOMBINASE"/>
    <property type="match status" value="1"/>
</dbReference>
<reference evidence="6" key="1">
    <citation type="submission" date="2019-03" db="EMBL/GenBank/DDBJ databases">
        <title>Single cell metagenomics reveals metabolic interactions within the superorganism composed of flagellate Streblomastix strix and complex community of Bacteroidetes bacteria on its surface.</title>
        <authorList>
            <person name="Treitli S.C."/>
            <person name="Kolisko M."/>
            <person name="Husnik F."/>
            <person name="Keeling P."/>
            <person name="Hampl V."/>
        </authorList>
    </citation>
    <scope>NUCLEOTIDE SEQUENCE</scope>
    <source>
        <strain evidence="6">STM</strain>
    </source>
</reference>
<dbReference type="InterPro" id="IPR002104">
    <property type="entry name" value="Integrase_catalytic"/>
</dbReference>
<dbReference type="GO" id="GO:0006310">
    <property type="term" value="P:DNA recombination"/>
    <property type="evidence" value="ECO:0007669"/>
    <property type="project" value="UniProtKB-KW"/>
</dbReference>
<dbReference type="Gene3D" id="1.10.150.130">
    <property type="match status" value="1"/>
</dbReference>
<feature type="domain" description="Core-binding (CB)" evidence="5">
    <location>
        <begin position="87"/>
        <end position="175"/>
    </location>
</feature>
<dbReference type="Pfam" id="PF00589">
    <property type="entry name" value="Phage_integrase"/>
    <property type="match status" value="1"/>
</dbReference>
<feature type="domain" description="Tyr recombinase" evidence="4">
    <location>
        <begin position="195"/>
        <end position="370"/>
    </location>
</feature>
<dbReference type="InterPro" id="IPR025269">
    <property type="entry name" value="SAM-like_dom"/>
</dbReference>
<keyword evidence="2" id="KW-0238">DNA-binding</keyword>
<evidence type="ECO:0000259" key="4">
    <source>
        <dbReference type="PROSITE" id="PS51898"/>
    </source>
</evidence>
<dbReference type="InterPro" id="IPR013762">
    <property type="entry name" value="Integrase-like_cat_sf"/>
</dbReference>
<evidence type="ECO:0000259" key="5">
    <source>
        <dbReference type="PROSITE" id="PS51900"/>
    </source>
</evidence>
<protein>
    <submittedName>
        <fullName evidence="6">Tyrosine recombinase XerC</fullName>
    </submittedName>
</protein>